<organism evidence="1 2">
    <name type="scientific">Paramecium sonneborni</name>
    <dbReference type="NCBI Taxonomy" id="65129"/>
    <lineage>
        <taxon>Eukaryota</taxon>
        <taxon>Sar</taxon>
        <taxon>Alveolata</taxon>
        <taxon>Ciliophora</taxon>
        <taxon>Intramacronucleata</taxon>
        <taxon>Oligohymenophorea</taxon>
        <taxon>Peniculida</taxon>
        <taxon>Parameciidae</taxon>
        <taxon>Paramecium</taxon>
    </lineage>
</organism>
<sequence length="68" mass="8160">MDTEFYQLQTQSQLHSLEFGLWLQLSKRLTQHCKIFQVLQYLCKIIFQLVDSLVSYLEPNKQIKNIIN</sequence>
<evidence type="ECO:0000313" key="1">
    <source>
        <dbReference type="EMBL" id="CAD8076836.1"/>
    </source>
</evidence>
<comment type="caution">
    <text evidence="1">The sequence shown here is derived from an EMBL/GenBank/DDBJ whole genome shotgun (WGS) entry which is preliminary data.</text>
</comment>
<proteinExistence type="predicted"/>
<name>A0A8S1MJ99_9CILI</name>
<dbReference type="Proteomes" id="UP000692954">
    <property type="component" value="Unassembled WGS sequence"/>
</dbReference>
<protein>
    <submittedName>
        <fullName evidence="1">Uncharacterized protein</fullName>
    </submittedName>
</protein>
<keyword evidence="2" id="KW-1185">Reference proteome</keyword>
<dbReference type="AlphaFoldDB" id="A0A8S1MJ99"/>
<gene>
    <name evidence="1" type="ORF">PSON_ATCC_30995.1.T0350193</name>
</gene>
<evidence type="ECO:0000313" key="2">
    <source>
        <dbReference type="Proteomes" id="UP000692954"/>
    </source>
</evidence>
<dbReference type="EMBL" id="CAJJDN010000035">
    <property type="protein sequence ID" value="CAD8076836.1"/>
    <property type="molecule type" value="Genomic_DNA"/>
</dbReference>
<accession>A0A8S1MJ99</accession>
<reference evidence="1" key="1">
    <citation type="submission" date="2021-01" db="EMBL/GenBank/DDBJ databases">
        <authorList>
            <consortium name="Genoscope - CEA"/>
            <person name="William W."/>
        </authorList>
    </citation>
    <scope>NUCLEOTIDE SEQUENCE</scope>
</reference>